<name>A6J1D8_RAT</name>
<proteinExistence type="predicted"/>
<gene>
    <name evidence="1" type="ORF">rCG_21408</name>
</gene>
<organism evidence="1 2">
    <name type="scientific">Rattus norvegicus</name>
    <name type="common">Rat</name>
    <dbReference type="NCBI Taxonomy" id="10116"/>
    <lineage>
        <taxon>Eukaryota</taxon>
        <taxon>Metazoa</taxon>
        <taxon>Chordata</taxon>
        <taxon>Craniata</taxon>
        <taxon>Vertebrata</taxon>
        <taxon>Euteleostomi</taxon>
        <taxon>Mammalia</taxon>
        <taxon>Eutheria</taxon>
        <taxon>Euarchontoglires</taxon>
        <taxon>Glires</taxon>
        <taxon>Rodentia</taxon>
        <taxon>Myomorpha</taxon>
        <taxon>Muroidea</taxon>
        <taxon>Muridae</taxon>
        <taxon>Murinae</taxon>
        <taxon>Rattus</taxon>
    </lineage>
</organism>
<dbReference type="Proteomes" id="UP000234681">
    <property type="component" value="Chromosome 12"/>
</dbReference>
<evidence type="ECO:0000313" key="2">
    <source>
        <dbReference type="Proteomes" id="UP000234681"/>
    </source>
</evidence>
<dbReference type="EMBL" id="CH473973">
    <property type="protein sequence ID" value="EDM13727.1"/>
    <property type="molecule type" value="Genomic_DNA"/>
</dbReference>
<sequence>MGTGPQTHRSS</sequence>
<evidence type="ECO:0000313" key="1">
    <source>
        <dbReference type="EMBL" id="EDM13727.1"/>
    </source>
</evidence>
<accession>A6J1D8</accession>
<protein>
    <submittedName>
        <fullName evidence="1">RCG21408</fullName>
    </submittedName>
</protein>
<reference evidence="1 2" key="1">
    <citation type="submission" date="2005-07" db="EMBL/GenBank/DDBJ databases">
        <authorList>
            <person name="Mural R.J."/>
            <person name="Li P.W."/>
            <person name="Adams M.D."/>
            <person name="Amanatides P.G."/>
            <person name="Baden-Tillson H."/>
            <person name="Barnstead M."/>
            <person name="Chin S.H."/>
            <person name="Dew I."/>
            <person name="Evans C.A."/>
            <person name="Ferriera S."/>
            <person name="Flanigan M."/>
            <person name="Fosler C."/>
            <person name="Glodek A."/>
            <person name="Gu Z."/>
            <person name="Holt R.A."/>
            <person name="Jennings D."/>
            <person name="Kraft C.L."/>
            <person name="Lu F."/>
            <person name="Nguyen T."/>
            <person name="Nusskern D.R."/>
            <person name="Pfannkoch C.M."/>
            <person name="Sitter C."/>
            <person name="Sutton G.G."/>
            <person name="Venter J.C."/>
            <person name="Wang Z."/>
            <person name="Woodage T."/>
            <person name="Zheng X.H."/>
            <person name="Zhong F."/>
        </authorList>
    </citation>
    <scope>NUCLEOTIDE SEQUENCE [LARGE SCALE GENOMIC DNA]</scope>
    <source>
        <strain>BN</strain>
        <strain evidence="2">Sprague-Dawley</strain>
    </source>
</reference>